<sequence length="343" mass="39356">MPRPRWALRLEAFAWRNLMDLGMFLHRLHSPRPLSPSFRRSIPVTVSPRKGTINLLFYTPRDYPQRHSDNVSSRYPVLANFHGGGYTIGKASDDARWATAVVEIVEAVVVSVEYRLAPQYPFPTAVEDGVDAILYILQNAEQLNIDVDRIGVSGFSSGGNMAFTVPLRLQSEICRRMERSNEGQLATYLPRSDVRLAVIMSWYPTTDFATNTRVERRKTNIRPDKELPKFFTQLFDASYLYPPHSASLSDPYLSPGVAPDDMLRALPNDIIIYTCEWDGLRAEAERFKERLTQALEKRVRYRMVVGVSHAWDKSPNPFKRSFTRDDAYREACIEVKRVFNSNE</sequence>
<reference evidence="3" key="1">
    <citation type="submission" date="2021-02" db="EMBL/GenBank/DDBJ databases">
        <title>Genome sequence Cadophora malorum strain M34.</title>
        <authorList>
            <person name="Stefanovic E."/>
            <person name="Vu D."/>
            <person name="Scully C."/>
            <person name="Dijksterhuis J."/>
            <person name="Roader J."/>
            <person name="Houbraken J."/>
        </authorList>
    </citation>
    <scope>NUCLEOTIDE SEQUENCE</scope>
    <source>
        <strain evidence="3">M34</strain>
    </source>
</reference>
<dbReference type="AlphaFoldDB" id="A0A8H7WF30"/>
<dbReference type="InterPro" id="IPR013094">
    <property type="entry name" value="AB_hydrolase_3"/>
</dbReference>
<dbReference type="PANTHER" id="PTHR48081:SF8">
    <property type="entry name" value="ALPHA_BETA HYDROLASE FOLD-3 DOMAIN-CONTAINING PROTEIN-RELATED"/>
    <property type="match status" value="1"/>
</dbReference>
<evidence type="ECO:0000313" key="3">
    <source>
        <dbReference type="EMBL" id="KAG4423601.1"/>
    </source>
</evidence>
<evidence type="ECO:0000259" key="2">
    <source>
        <dbReference type="Pfam" id="PF07859"/>
    </source>
</evidence>
<dbReference type="Pfam" id="PF07859">
    <property type="entry name" value="Abhydrolase_3"/>
    <property type="match status" value="1"/>
</dbReference>
<organism evidence="3 4">
    <name type="scientific">Cadophora malorum</name>
    <dbReference type="NCBI Taxonomy" id="108018"/>
    <lineage>
        <taxon>Eukaryota</taxon>
        <taxon>Fungi</taxon>
        <taxon>Dikarya</taxon>
        <taxon>Ascomycota</taxon>
        <taxon>Pezizomycotina</taxon>
        <taxon>Leotiomycetes</taxon>
        <taxon>Helotiales</taxon>
        <taxon>Ploettnerulaceae</taxon>
        <taxon>Cadophora</taxon>
    </lineage>
</organism>
<dbReference type="PANTHER" id="PTHR48081">
    <property type="entry name" value="AB HYDROLASE SUPERFAMILY PROTEIN C4A8.06C"/>
    <property type="match status" value="1"/>
</dbReference>
<dbReference type="InterPro" id="IPR029058">
    <property type="entry name" value="AB_hydrolase_fold"/>
</dbReference>
<dbReference type="Gene3D" id="3.40.50.1820">
    <property type="entry name" value="alpha/beta hydrolase"/>
    <property type="match status" value="1"/>
</dbReference>
<dbReference type="Proteomes" id="UP000664132">
    <property type="component" value="Unassembled WGS sequence"/>
</dbReference>
<gene>
    <name evidence="3" type="ORF">IFR04_003283</name>
</gene>
<protein>
    <recommendedName>
        <fullName evidence="2">Alpha/beta hydrolase fold-3 domain-containing protein</fullName>
    </recommendedName>
</protein>
<dbReference type="OrthoDB" id="408631at2759"/>
<dbReference type="SUPFAM" id="SSF53474">
    <property type="entry name" value="alpha/beta-Hydrolases"/>
    <property type="match status" value="1"/>
</dbReference>
<evidence type="ECO:0000313" key="4">
    <source>
        <dbReference type="Proteomes" id="UP000664132"/>
    </source>
</evidence>
<proteinExistence type="predicted"/>
<dbReference type="GO" id="GO:0016787">
    <property type="term" value="F:hydrolase activity"/>
    <property type="evidence" value="ECO:0007669"/>
    <property type="project" value="UniProtKB-KW"/>
</dbReference>
<dbReference type="EMBL" id="JAFJYH010000032">
    <property type="protein sequence ID" value="KAG4423601.1"/>
    <property type="molecule type" value="Genomic_DNA"/>
</dbReference>
<dbReference type="InterPro" id="IPR050300">
    <property type="entry name" value="GDXG_lipolytic_enzyme"/>
</dbReference>
<feature type="domain" description="Alpha/beta hydrolase fold-3" evidence="2">
    <location>
        <begin position="80"/>
        <end position="311"/>
    </location>
</feature>
<name>A0A8H7WF30_9HELO</name>
<keyword evidence="4" id="KW-1185">Reference proteome</keyword>
<comment type="caution">
    <text evidence="3">The sequence shown here is derived from an EMBL/GenBank/DDBJ whole genome shotgun (WGS) entry which is preliminary data.</text>
</comment>
<accession>A0A8H7WF30</accession>
<keyword evidence="1" id="KW-0378">Hydrolase</keyword>
<evidence type="ECO:0000256" key="1">
    <source>
        <dbReference type="ARBA" id="ARBA00022801"/>
    </source>
</evidence>